<proteinExistence type="predicted"/>
<dbReference type="AlphaFoldDB" id="A0ABD3MJN0"/>
<feature type="region of interest" description="Disordered" evidence="1">
    <location>
        <begin position="135"/>
        <end position="180"/>
    </location>
</feature>
<organism evidence="2 3">
    <name type="scientific">Discostella pseudostelligera</name>
    <dbReference type="NCBI Taxonomy" id="259834"/>
    <lineage>
        <taxon>Eukaryota</taxon>
        <taxon>Sar</taxon>
        <taxon>Stramenopiles</taxon>
        <taxon>Ochrophyta</taxon>
        <taxon>Bacillariophyta</taxon>
        <taxon>Coscinodiscophyceae</taxon>
        <taxon>Thalassiosirophycidae</taxon>
        <taxon>Stephanodiscales</taxon>
        <taxon>Stephanodiscaceae</taxon>
        <taxon>Discostella</taxon>
    </lineage>
</organism>
<feature type="compositionally biased region" description="Low complexity" evidence="1">
    <location>
        <begin position="155"/>
        <end position="167"/>
    </location>
</feature>
<keyword evidence="3" id="KW-1185">Reference proteome</keyword>
<feature type="region of interest" description="Disordered" evidence="1">
    <location>
        <begin position="1"/>
        <end position="28"/>
    </location>
</feature>
<gene>
    <name evidence="2" type="ORF">ACHAWU_003648</name>
</gene>
<accession>A0ABD3MJN0</accession>
<name>A0ABD3MJN0_9STRA</name>
<feature type="compositionally biased region" description="Polar residues" evidence="1">
    <location>
        <begin position="16"/>
        <end position="28"/>
    </location>
</feature>
<reference evidence="2 3" key="1">
    <citation type="submission" date="2024-10" db="EMBL/GenBank/DDBJ databases">
        <title>Updated reference genomes for cyclostephanoid diatoms.</title>
        <authorList>
            <person name="Roberts W.R."/>
            <person name="Alverson A.J."/>
        </authorList>
    </citation>
    <scope>NUCLEOTIDE SEQUENCE [LARGE SCALE GENOMIC DNA]</scope>
    <source>
        <strain evidence="2 3">AJA232-27</strain>
    </source>
</reference>
<evidence type="ECO:0000313" key="3">
    <source>
        <dbReference type="Proteomes" id="UP001530293"/>
    </source>
</evidence>
<dbReference type="Proteomes" id="UP001530293">
    <property type="component" value="Unassembled WGS sequence"/>
</dbReference>
<sequence>MPITADETTAAPITPLPSTASVPVSAPTSTCTGSTPGWVNVYGNGCDWYEQNDLPGCPYFGAYVGIDDSTGELIIGEPGSVGNGNCCYCFGTAAPSHYPTYSPTISQYPTTETKAPVTPYPTYILTFPRFSTFSPTTSLSPTTETRAPVTPPTHYPTYSPTTSQSPTAPTPKPTSPCTGNTPNWTDSFGDGCEFYEQYDAPGCPDLGMYYVGDMGPAKDNCCYCKMG</sequence>
<comment type="caution">
    <text evidence="2">The sequence shown here is derived from an EMBL/GenBank/DDBJ whole genome shotgun (WGS) entry which is preliminary data.</text>
</comment>
<dbReference type="EMBL" id="JALLBG020000172">
    <property type="protein sequence ID" value="KAL3760740.1"/>
    <property type="molecule type" value="Genomic_DNA"/>
</dbReference>
<feature type="compositionally biased region" description="Low complexity" evidence="1">
    <location>
        <begin position="135"/>
        <end position="148"/>
    </location>
</feature>
<evidence type="ECO:0000313" key="2">
    <source>
        <dbReference type="EMBL" id="KAL3760740.1"/>
    </source>
</evidence>
<evidence type="ECO:0000256" key="1">
    <source>
        <dbReference type="SAM" id="MobiDB-lite"/>
    </source>
</evidence>
<protein>
    <submittedName>
        <fullName evidence="2">Uncharacterized protein</fullName>
    </submittedName>
</protein>